<reference evidence="2" key="1">
    <citation type="journal article" date="2014" name="Int. J. Syst. Evol. Microbiol.">
        <title>Complete genome sequence of Corynebacterium casei LMG S-19264T (=DSM 44701T), isolated from a smear-ripened cheese.</title>
        <authorList>
            <consortium name="US DOE Joint Genome Institute (JGI-PGF)"/>
            <person name="Walter F."/>
            <person name="Albersmeier A."/>
            <person name="Kalinowski J."/>
            <person name="Ruckert C."/>
        </authorList>
    </citation>
    <scope>NUCLEOTIDE SEQUENCE</scope>
    <source>
        <strain evidence="2">JCM 5069</strain>
    </source>
</reference>
<dbReference type="Pfam" id="PF17765">
    <property type="entry name" value="MLTR_LBD"/>
    <property type="match status" value="1"/>
</dbReference>
<protein>
    <submittedName>
        <fullName evidence="2">Transcriptional regulator</fullName>
    </submittedName>
</protein>
<dbReference type="Gene3D" id="1.10.260.40">
    <property type="entry name" value="lambda repressor-like DNA-binding domains"/>
    <property type="match status" value="1"/>
</dbReference>
<dbReference type="GO" id="GO:0003677">
    <property type="term" value="F:DNA binding"/>
    <property type="evidence" value="ECO:0007669"/>
    <property type="project" value="InterPro"/>
</dbReference>
<dbReference type="PANTHER" id="PTHR35010:SF2">
    <property type="entry name" value="BLL4672 PROTEIN"/>
    <property type="match status" value="1"/>
</dbReference>
<proteinExistence type="predicted"/>
<dbReference type="CDD" id="cd00093">
    <property type="entry name" value="HTH_XRE"/>
    <property type="match status" value="1"/>
</dbReference>
<evidence type="ECO:0000259" key="1">
    <source>
        <dbReference type="PROSITE" id="PS50943"/>
    </source>
</evidence>
<reference evidence="2" key="2">
    <citation type="submission" date="2020-09" db="EMBL/GenBank/DDBJ databases">
        <authorList>
            <person name="Sun Q."/>
            <person name="Ohkuma M."/>
        </authorList>
    </citation>
    <scope>NUCLEOTIDE SEQUENCE</scope>
    <source>
        <strain evidence="2">JCM 5069</strain>
    </source>
</reference>
<dbReference type="SUPFAM" id="SSF47413">
    <property type="entry name" value="lambda repressor-like DNA-binding domains"/>
    <property type="match status" value="1"/>
</dbReference>
<dbReference type="Proteomes" id="UP000603708">
    <property type="component" value="Unassembled WGS sequence"/>
</dbReference>
<keyword evidence="3" id="KW-1185">Reference proteome</keyword>
<organism evidence="2 3">
    <name type="scientific">Streptomyces sulfonofaciens</name>
    <dbReference type="NCBI Taxonomy" id="68272"/>
    <lineage>
        <taxon>Bacteria</taxon>
        <taxon>Bacillati</taxon>
        <taxon>Actinomycetota</taxon>
        <taxon>Actinomycetes</taxon>
        <taxon>Kitasatosporales</taxon>
        <taxon>Streptomycetaceae</taxon>
        <taxon>Streptomyces</taxon>
    </lineage>
</organism>
<dbReference type="Pfam" id="PF13560">
    <property type="entry name" value="HTH_31"/>
    <property type="match status" value="1"/>
</dbReference>
<dbReference type="AlphaFoldDB" id="A0A919G263"/>
<dbReference type="SMART" id="SM00530">
    <property type="entry name" value="HTH_XRE"/>
    <property type="match status" value="1"/>
</dbReference>
<dbReference type="InterPro" id="IPR010982">
    <property type="entry name" value="Lambda_DNA-bd_dom_sf"/>
</dbReference>
<evidence type="ECO:0000313" key="3">
    <source>
        <dbReference type="Proteomes" id="UP000603708"/>
    </source>
</evidence>
<evidence type="ECO:0000313" key="2">
    <source>
        <dbReference type="EMBL" id="GHH76685.1"/>
    </source>
</evidence>
<dbReference type="PROSITE" id="PS50943">
    <property type="entry name" value="HTH_CROC1"/>
    <property type="match status" value="1"/>
</dbReference>
<gene>
    <name evidence="2" type="ORF">GCM10018793_22990</name>
</gene>
<dbReference type="InterPro" id="IPR001387">
    <property type="entry name" value="Cro/C1-type_HTH"/>
</dbReference>
<sequence>MTMSTRRNAELGTFLKTCRARLKPGDNGPRPGGQRRVPGLRREEVADIAGVSLDYYARLEQGRQVTASPSVLDAVARALRLSDGERTHLYTLAGVARAAQGHPGTGPGEDTVDDRVRHVLDALGSTPAIVCGPYLDVLAANEAAGFLFTDFDALPSVERNALRWMLLAPAARDLYGDQWEESAREMVGMLRIDSGRYRKTRRADEIMTELEEKSSLFRRIWRAYQVSTWSISEKDLLHPVAGPLRFRNASISVDGVPGLTIFLVIPEDRAAFEAAFEKSRVPARNR</sequence>
<comment type="caution">
    <text evidence="2">The sequence shown here is derived from an EMBL/GenBank/DDBJ whole genome shotgun (WGS) entry which is preliminary data.</text>
</comment>
<dbReference type="PANTHER" id="PTHR35010">
    <property type="entry name" value="BLL4672 PROTEIN-RELATED"/>
    <property type="match status" value="1"/>
</dbReference>
<dbReference type="InterPro" id="IPR041413">
    <property type="entry name" value="MLTR_LBD"/>
</dbReference>
<feature type="domain" description="HTH cro/C1-type" evidence="1">
    <location>
        <begin position="39"/>
        <end position="86"/>
    </location>
</feature>
<name>A0A919G263_9ACTN</name>
<accession>A0A919G263</accession>
<dbReference type="Gene3D" id="3.30.450.180">
    <property type="match status" value="1"/>
</dbReference>
<dbReference type="EMBL" id="BNCD01000005">
    <property type="protein sequence ID" value="GHH76685.1"/>
    <property type="molecule type" value="Genomic_DNA"/>
</dbReference>